<sequence>MQNPEIMTTDDAAAYLSVNKRKLQLDRVTKRAIPFIKIGRLVRYSKADLDAYISAQTVGKTA</sequence>
<dbReference type="RefSeq" id="WP_210221809.1">
    <property type="nucleotide sequence ID" value="NZ_CP072801.1"/>
</dbReference>
<accession>A0ABX7WQA9</accession>
<dbReference type="InterPro" id="IPR041657">
    <property type="entry name" value="HTH_17"/>
</dbReference>
<evidence type="ECO:0000313" key="3">
    <source>
        <dbReference type="Proteomes" id="UP000672039"/>
    </source>
</evidence>
<dbReference type="EMBL" id="CP072801">
    <property type="protein sequence ID" value="QTR45396.1"/>
    <property type="molecule type" value="Genomic_DNA"/>
</dbReference>
<gene>
    <name evidence="2" type="ORF">J9253_15490</name>
</gene>
<evidence type="ECO:0000313" key="2">
    <source>
        <dbReference type="EMBL" id="QTR45396.1"/>
    </source>
</evidence>
<feature type="domain" description="Helix-turn-helix" evidence="1">
    <location>
        <begin position="7"/>
        <end position="56"/>
    </location>
</feature>
<dbReference type="NCBIfam" id="TIGR01764">
    <property type="entry name" value="excise"/>
    <property type="match status" value="1"/>
</dbReference>
<organism evidence="2 3">
    <name type="scientific">Thiothrix litoralis</name>
    <dbReference type="NCBI Taxonomy" id="2891210"/>
    <lineage>
        <taxon>Bacteria</taxon>
        <taxon>Pseudomonadati</taxon>
        <taxon>Pseudomonadota</taxon>
        <taxon>Gammaproteobacteria</taxon>
        <taxon>Thiotrichales</taxon>
        <taxon>Thiotrichaceae</taxon>
        <taxon>Thiothrix</taxon>
    </lineage>
</organism>
<reference evidence="2 3" key="1">
    <citation type="submission" date="2021-04" db="EMBL/GenBank/DDBJ databases">
        <title>Genomics, taxonomy and metabolism of representatives of sulfur bacteria of the genus Thiothrix: Thiothrix fructosivorans QT, Thiothrix unzii A1T and three new species, Thiothrix subterranea sp. nov., Thiothrix litoralis sp. nov. and 'Candidatus Thiothrix anitrata' sp. nov.</title>
        <authorList>
            <person name="Ravin N.V."/>
            <person name="Smolyakov D."/>
            <person name="Rudenko T.S."/>
            <person name="Mardanov A.V."/>
            <person name="Beletsky A.V."/>
            <person name="Markov N.D."/>
            <person name="Fomenkov A.I."/>
            <person name="Roberts R.J."/>
            <person name="Karnachuk O.V."/>
            <person name="Novikov A."/>
            <person name="Grabovich M.Y."/>
        </authorList>
    </citation>
    <scope>NUCLEOTIDE SEQUENCE [LARGE SCALE GENOMIC DNA]</scope>
    <source>
        <strain evidence="2 3">AS</strain>
    </source>
</reference>
<proteinExistence type="predicted"/>
<keyword evidence="3" id="KW-1185">Reference proteome</keyword>
<dbReference type="Proteomes" id="UP000672039">
    <property type="component" value="Chromosome"/>
</dbReference>
<evidence type="ECO:0000259" key="1">
    <source>
        <dbReference type="Pfam" id="PF12728"/>
    </source>
</evidence>
<dbReference type="InterPro" id="IPR010093">
    <property type="entry name" value="SinI_DNA-bd"/>
</dbReference>
<protein>
    <submittedName>
        <fullName evidence="2">Helix-turn-helix domain-containing protein</fullName>
    </submittedName>
</protein>
<dbReference type="Pfam" id="PF12728">
    <property type="entry name" value="HTH_17"/>
    <property type="match status" value="1"/>
</dbReference>
<name>A0ABX7WQA9_9GAMM</name>